<proteinExistence type="predicted"/>
<keyword evidence="4" id="KW-1185">Reference proteome</keyword>
<keyword evidence="1" id="KW-0732">Signal</keyword>
<dbReference type="Pfam" id="PF13810">
    <property type="entry name" value="DUF4185"/>
    <property type="match status" value="1"/>
</dbReference>
<dbReference type="KEGG" id="bcv:Bcav_1631"/>
<accession>C5C3X4</accession>
<reference evidence="3 4" key="1">
    <citation type="journal article" date="2009" name="Stand. Genomic Sci.">
        <title>Complete genome sequence of Beutenbergia cavernae type strain (HKI 0122).</title>
        <authorList>
            <person name="Land M."/>
            <person name="Pukall R."/>
            <person name="Abt B."/>
            <person name="Goker M."/>
            <person name="Rohde M."/>
            <person name="Glavina Del Rio T."/>
            <person name="Tice H."/>
            <person name="Copeland A."/>
            <person name="Cheng J.F."/>
            <person name="Lucas S."/>
            <person name="Chen F."/>
            <person name="Nolan M."/>
            <person name="Bruce D."/>
            <person name="Goodwin L."/>
            <person name="Pitluck S."/>
            <person name="Ivanova N."/>
            <person name="Mavromatis K."/>
            <person name="Ovchinnikova G."/>
            <person name="Pati A."/>
            <person name="Chen A."/>
            <person name="Palaniappan K."/>
            <person name="Hauser L."/>
            <person name="Chang Y.J."/>
            <person name="Jefferies C.C."/>
            <person name="Saunders E."/>
            <person name="Brettin T."/>
            <person name="Detter J.C."/>
            <person name="Han C."/>
            <person name="Chain P."/>
            <person name="Bristow J."/>
            <person name="Eisen J.A."/>
            <person name="Markowitz V."/>
            <person name="Hugenholtz P."/>
            <person name="Kyrpides N.C."/>
            <person name="Klenk H.P."/>
            <person name="Lapidus A."/>
        </authorList>
    </citation>
    <scope>NUCLEOTIDE SEQUENCE [LARGE SCALE GENOMIC DNA]</scope>
    <source>
        <strain evidence="4">ATCC BAA-8 / DSM 12333 / NBRC 16432</strain>
    </source>
</reference>
<dbReference type="InterPro" id="IPR025442">
    <property type="entry name" value="DUF4185"/>
</dbReference>
<name>C5C3X4_BEUC1</name>
<protein>
    <submittedName>
        <fullName evidence="3">Carbohydrate-binding protein</fullName>
    </submittedName>
</protein>
<evidence type="ECO:0000313" key="4">
    <source>
        <dbReference type="Proteomes" id="UP000007962"/>
    </source>
</evidence>
<feature type="chain" id="PRO_5002947394" evidence="1">
    <location>
        <begin position="20"/>
        <end position="606"/>
    </location>
</feature>
<dbReference type="eggNOG" id="COG4409">
    <property type="taxonomic scope" value="Bacteria"/>
</dbReference>
<evidence type="ECO:0000313" key="3">
    <source>
        <dbReference type="EMBL" id="ACQ79887.1"/>
    </source>
</evidence>
<feature type="domain" description="DUF4185" evidence="2">
    <location>
        <begin position="38"/>
        <end position="346"/>
    </location>
</feature>
<feature type="signal peptide" evidence="1">
    <location>
        <begin position="1"/>
        <end position="19"/>
    </location>
</feature>
<dbReference type="Gene3D" id="2.60.120.260">
    <property type="entry name" value="Galactose-binding domain-like"/>
    <property type="match status" value="1"/>
</dbReference>
<dbReference type="HOGENOM" id="CLU_027566_1_0_11"/>
<dbReference type="EMBL" id="CP001618">
    <property type="protein sequence ID" value="ACQ79887.1"/>
    <property type="molecule type" value="Genomic_DNA"/>
</dbReference>
<dbReference type="AlphaFoldDB" id="C5C3X4"/>
<dbReference type="STRING" id="471853.Bcav_1631"/>
<evidence type="ECO:0000256" key="1">
    <source>
        <dbReference type="SAM" id="SignalP"/>
    </source>
</evidence>
<gene>
    <name evidence="3" type="ordered locus">Bcav_1631</name>
</gene>
<dbReference type="Proteomes" id="UP000007962">
    <property type="component" value="Chromosome"/>
</dbReference>
<sequence>MTALLAAGATAVVAGPAAASEAPSPATVVAQLTGVDATTDTAAQWGVTGTDLGIMWDDGAGGVLTAFGDTFGDWTGPGGGGGDWRSNVLLRSTDTDLADGMTFDSAVEDTPGHAGEIIPSLKQPGVEHTTIPTAGIEVDGVQYLAFMSVRQWGPPGQWDTNFSRIAYSSDGGQTWNSTDGPTWENPGAATSEGDHPFQMVAFERRDGYLYMFGTPNGRLGAAHVARVAEADILDKAAYEYWTGEGWESGEGADVRAAEIVAPNVAELSVRYDAHSQRWLMTHLDQNLDLVLLSAPSPEGPWADRQVVASFADYPGLYGGYIHPWSPDGELYIALSQWDPYNVFLIRVGLTADGQISRANLLADPSFERQPSTATSDPWVCSGNCGTDNNHTWAFAGGKNGFVRNDSGWNSLHQTVRVEPNTDYRFSAWLRTSPNNDAGYVGVRGSNFQVISEHNFQAVADWTRYDVAFNSGDRTSVQVFAGIWTNNGDMWLQVDDFSLARATDPPPAPDPGSVDLRVRAHVQCRGGEAVVEVTAQNRERTPSDIRIVTAWGDARFTGVERNDRVSERFETGTDELDAGTLYVDGYTWRDDRAQNQRYEVDYRARSC</sequence>
<organism evidence="3 4">
    <name type="scientific">Beutenbergia cavernae (strain ATCC BAA-8 / DSM 12333 / CCUG 43141 / JCM 11478 / NBRC 16432 / NCIMB 13614 / HKI 0122)</name>
    <dbReference type="NCBI Taxonomy" id="471853"/>
    <lineage>
        <taxon>Bacteria</taxon>
        <taxon>Bacillati</taxon>
        <taxon>Actinomycetota</taxon>
        <taxon>Actinomycetes</taxon>
        <taxon>Micrococcales</taxon>
        <taxon>Beutenbergiaceae</taxon>
        <taxon>Beutenbergia</taxon>
    </lineage>
</organism>
<dbReference type="CDD" id="cd15482">
    <property type="entry name" value="Sialidase_non-viral"/>
    <property type="match status" value="1"/>
</dbReference>
<evidence type="ECO:0000259" key="2">
    <source>
        <dbReference type="Pfam" id="PF13810"/>
    </source>
</evidence>